<sequence>MAVTREMGLAVVLFTRLLRRLREGSMAEPGSGTRFRFYHCSWDKDQAKSFRAGIHTRHQSHGGQSHLPNIRIKHLLVHSTKIYNDTLAFDE</sequence>
<reference evidence="1" key="1">
    <citation type="submission" date="2022-08" db="EMBL/GenBank/DDBJ databases">
        <authorList>
            <consortium name="DOE Joint Genome Institute"/>
            <person name="Min B."/>
            <person name="Riley R."/>
            <person name="Sierra-Patev S."/>
            <person name="Naranjo-Ortiz M."/>
            <person name="Looney B."/>
            <person name="Konkel Z."/>
            <person name="Slot J.C."/>
            <person name="Sakamoto Y."/>
            <person name="Steenwyk J.L."/>
            <person name="Rokas A."/>
            <person name="Carro J."/>
            <person name="Camarero S."/>
            <person name="Ferreira P."/>
            <person name="Molpeceres G."/>
            <person name="Ruiz-Duenas F.J."/>
            <person name="Serrano A."/>
            <person name="Henrissat B."/>
            <person name="Drula E."/>
            <person name="Hughes K.W."/>
            <person name="Mata J.L."/>
            <person name="Ishikawa N.K."/>
            <person name="Vargas-Isla R."/>
            <person name="Ushijima S."/>
            <person name="Smith C.A."/>
            <person name="Ahrendt S."/>
            <person name="Andreopoulos W."/>
            <person name="He G."/>
            <person name="Labutti K."/>
            <person name="Lipzen A."/>
            <person name="Ng V."/>
            <person name="Sandor L."/>
            <person name="Barry K."/>
            <person name="Martinez A.T."/>
            <person name="Xiao Y."/>
            <person name="Gibbons J.G."/>
            <person name="Terashima K."/>
            <person name="Hibbett D.S."/>
            <person name="Grigoriev I.V."/>
        </authorList>
    </citation>
    <scope>NUCLEOTIDE SEQUENCE</scope>
    <source>
        <strain evidence="1">TFB7829</strain>
    </source>
</reference>
<accession>A0AA38Q431</accession>
<evidence type="ECO:0000313" key="1">
    <source>
        <dbReference type="EMBL" id="KAJ3987043.1"/>
    </source>
</evidence>
<protein>
    <submittedName>
        <fullName evidence="1">Uncharacterized protein</fullName>
    </submittedName>
</protein>
<dbReference type="EMBL" id="MU801929">
    <property type="protein sequence ID" value="KAJ3987043.1"/>
    <property type="molecule type" value="Genomic_DNA"/>
</dbReference>
<proteinExistence type="predicted"/>
<gene>
    <name evidence="1" type="ORF">F5890DRAFT_881450</name>
</gene>
<organism evidence="1 2">
    <name type="scientific">Lentinula detonsa</name>
    <dbReference type="NCBI Taxonomy" id="2804962"/>
    <lineage>
        <taxon>Eukaryota</taxon>
        <taxon>Fungi</taxon>
        <taxon>Dikarya</taxon>
        <taxon>Basidiomycota</taxon>
        <taxon>Agaricomycotina</taxon>
        <taxon>Agaricomycetes</taxon>
        <taxon>Agaricomycetidae</taxon>
        <taxon>Agaricales</taxon>
        <taxon>Marasmiineae</taxon>
        <taxon>Omphalotaceae</taxon>
        <taxon>Lentinula</taxon>
    </lineage>
</organism>
<evidence type="ECO:0000313" key="2">
    <source>
        <dbReference type="Proteomes" id="UP001163850"/>
    </source>
</evidence>
<dbReference type="AlphaFoldDB" id="A0AA38Q431"/>
<comment type="caution">
    <text evidence="1">The sequence shown here is derived from an EMBL/GenBank/DDBJ whole genome shotgun (WGS) entry which is preliminary data.</text>
</comment>
<name>A0AA38Q431_9AGAR</name>
<dbReference type="Proteomes" id="UP001163850">
    <property type="component" value="Unassembled WGS sequence"/>
</dbReference>